<comment type="similarity">
    <text evidence="1 3">Belongs to the type-B carboxylesterase/lipase family.</text>
</comment>
<dbReference type="PROSITE" id="PS00122">
    <property type="entry name" value="CARBOXYLESTERASE_B_1"/>
    <property type="match status" value="1"/>
</dbReference>
<dbReference type="HOGENOM" id="CLU_006586_16_4_9"/>
<feature type="domain" description="Carboxylesterase type B" evidence="6">
    <location>
        <begin position="108"/>
        <end position="613"/>
    </location>
</feature>
<feature type="region of interest" description="Disordered" evidence="4">
    <location>
        <begin position="348"/>
        <end position="367"/>
    </location>
</feature>
<keyword evidence="5" id="KW-0812">Transmembrane</keyword>
<dbReference type="SUPFAM" id="SSF53474">
    <property type="entry name" value="alpha/beta-Hydrolases"/>
    <property type="match status" value="1"/>
</dbReference>
<dbReference type="Proteomes" id="UP000016721">
    <property type="component" value="Unassembled WGS sequence"/>
</dbReference>
<dbReference type="Gene3D" id="3.40.50.1820">
    <property type="entry name" value="alpha/beta hydrolase"/>
    <property type="match status" value="1"/>
</dbReference>
<dbReference type="eggNOG" id="COG2272">
    <property type="taxonomic scope" value="Bacteria"/>
</dbReference>
<keyword evidence="5" id="KW-1133">Transmembrane helix</keyword>
<dbReference type="GO" id="GO:0016787">
    <property type="term" value="F:hydrolase activity"/>
    <property type="evidence" value="ECO:0007669"/>
    <property type="project" value="UniProtKB-KW"/>
</dbReference>
<dbReference type="STRING" id="1294142.CINTURNW_3782"/>
<dbReference type="EC" id="3.1.1.-" evidence="3"/>
<name>U2N0G1_9CLOT</name>
<accession>U2N0G1</accession>
<evidence type="ECO:0000256" key="5">
    <source>
        <dbReference type="SAM" id="Phobius"/>
    </source>
</evidence>
<dbReference type="AlphaFoldDB" id="U2N0G1"/>
<keyword evidence="8" id="KW-1185">Reference proteome</keyword>
<dbReference type="ESTHER" id="9clot-u2n0g1">
    <property type="family name" value="Carb_B_Bacteria"/>
</dbReference>
<dbReference type="RefSeq" id="WP_021803709.1">
    <property type="nucleotide sequence ID" value="NZ_KI273145.1"/>
</dbReference>
<keyword evidence="2 3" id="KW-0378">Hydrolase</keyword>
<evidence type="ECO:0000256" key="4">
    <source>
        <dbReference type="SAM" id="MobiDB-lite"/>
    </source>
</evidence>
<dbReference type="Pfam" id="PF00135">
    <property type="entry name" value="COesterase"/>
    <property type="match status" value="1"/>
</dbReference>
<sequence>MKPSTNKKTNSKDKKVFQLIFWIPYALIILLSGLFLLANDNSVIGWAIFVIIAIIVVSLKRFILLMKPIFKILCWIFLIVLLGFNSLFTNPFPLNRPLYSMEGRIATDAVKTQNGLVSGFYNKDKTVREFTGIPYAAPPVGELRWKSPQPAKSWDGVRQLDHFSDAAMQSKSLPVFSKFLGLILGTDELLRNSSIKYNEKVSEDCLYLNVWSGAKSSSERLPVIVYIHGGSFVYGSGSMDVYNGENMAKKGVVFVNLNYRLGIFGFMANPELTKESEYNSSGNYGILDQIAALKWIKNNISEFGGDPDNVTIAGESAGAGSVNILMASPLAKGLFHRAIGESGAFFSAESKESGGNPEQKLSEAEKAGVKFQKSLEKTSIADMREMSAEDLVKASKNQTIVPNIDGYVLPDTVYNIFEDGKQNDVPIIVGSNSDEGSLLNLPWPANATVSADEFKSIVEKRYGSLADDLLKFYPADSKSKAIESQVKISTDQLFTWQMNTWAKLQSKTGKSKAYYYYFDKVQPGPSRFMELGAYHSAEIAYAYNNLDKIKLPYTDVDENLSDIMSSYWVNFATTGNPNGKNLPIWSEYDEKNSQAMRLGDKIEMIKTPNKAALELFDIHEENLRSK</sequence>
<feature type="transmembrane region" description="Helical" evidence="5">
    <location>
        <begin position="16"/>
        <end position="37"/>
    </location>
</feature>
<reference evidence="7 8" key="1">
    <citation type="journal article" date="2013" name="Genome Announc.">
        <title>Draft Genome Sequence of the Hydrogen- and Ethanol-Producing Bacterium Clostridium intestinale Strain URNW.</title>
        <authorList>
            <person name="Lal S."/>
            <person name="Ramachandran U."/>
            <person name="Zhang X."/>
            <person name="Sparling R."/>
            <person name="Levin D.B."/>
        </authorList>
    </citation>
    <scope>NUCLEOTIDE SEQUENCE [LARGE SCALE GENOMIC DNA]</scope>
    <source>
        <strain evidence="7 8">URNW</strain>
    </source>
</reference>
<comment type="caution">
    <text evidence="7">The sequence shown here is derived from an EMBL/GenBank/DDBJ whole genome shotgun (WGS) entry which is preliminary data.</text>
</comment>
<evidence type="ECO:0000256" key="1">
    <source>
        <dbReference type="ARBA" id="ARBA00005964"/>
    </source>
</evidence>
<feature type="transmembrane region" description="Helical" evidence="5">
    <location>
        <begin position="69"/>
        <end position="88"/>
    </location>
</feature>
<protein>
    <recommendedName>
        <fullName evidence="3">Carboxylic ester hydrolase</fullName>
        <ecNumber evidence="3">3.1.1.-</ecNumber>
    </recommendedName>
</protein>
<dbReference type="InterPro" id="IPR002018">
    <property type="entry name" value="CarbesteraseB"/>
</dbReference>
<dbReference type="InterPro" id="IPR029058">
    <property type="entry name" value="AB_hydrolase_fold"/>
</dbReference>
<organism evidence="7 8">
    <name type="scientific">Clostridium intestinale URNW</name>
    <dbReference type="NCBI Taxonomy" id="1294142"/>
    <lineage>
        <taxon>Bacteria</taxon>
        <taxon>Bacillati</taxon>
        <taxon>Bacillota</taxon>
        <taxon>Clostridia</taxon>
        <taxon>Eubacteriales</taxon>
        <taxon>Clostridiaceae</taxon>
        <taxon>Clostridium</taxon>
    </lineage>
</organism>
<gene>
    <name evidence="7" type="ORF">CINTURNW_3782</name>
</gene>
<dbReference type="InterPro" id="IPR019826">
    <property type="entry name" value="Carboxylesterase_B_AS"/>
</dbReference>
<evidence type="ECO:0000313" key="7">
    <source>
        <dbReference type="EMBL" id="ERK28982.1"/>
    </source>
</evidence>
<dbReference type="EMBL" id="APJA01000023">
    <property type="protein sequence ID" value="ERK28982.1"/>
    <property type="molecule type" value="Genomic_DNA"/>
</dbReference>
<dbReference type="OrthoDB" id="9775851at2"/>
<feature type="transmembrane region" description="Helical" evidence="5">
    <location>
        <begin position="43"/>
        <end position="62"/>
    </location>
</feature>
<keyword evidence="5" id="KW-0472">Membrane</keyword>
<evidence type="ECO:0000313" key="8">
    <source>
        <dbReference type="Proteomes" id="UP000016721"/>
    </source>
</evidence>
<proteinExistence type="inferred from homology"/>
<evidence type="ECO:0000259" key="6">
    <source>
        <dbReference type="Pfam" id="PF00135"/>
    </source>
</evidence>
<evidence type="ECO:0000256" key="2">
    <source>
        <dbReference type="ARBA" id="ARBA00022801"/>
    </source>
</evidence>
<evidence type="ECO:0000256" key="3">
    <source>
        <dbReference type="RuleBase" id="RU361235"/>
    </source>
</evidence>
<dbReference type="InterPro" id="IPR050309">
    <property type="entry name" value="Type-B_Carboxylest/Lipase"/>
</dbReference>
<dbReference type="PANTHER" id="PTHR11559">
    <property type="entry name" value="CARBOXYLESTERASE"/>
    <property type="match status" value="1"/>
</dbReference>
<dbReference type="PATRIC" id="fig|1294142.3.peg.3947"/>